<evidence type="ECO:0000256" key="1">
    <source>
        <dbReference type="ARBA" id="ARBA00023015"/>
    </source>
</evidence>
<dbReference type="GO" id="GO:0006355">
    <property type="term" value="P:regulation of DNA-templated transcription"/>
    <property type="evidence" value="ECO:0007669"/>
    <property type="project" value="InterPro"/>
</dbReference>
<gene>
    <name evidence="4" type="ORF">SAMN05421630_101384</name>
</gene>
<dbReference type="CDD" id="cd06170">
    <property type="entry name" value="LuxR_C_like"/>
    <property type="match status" value="1"/>
</dbReference>
<evidence type="ECO:0000313" key="4">
    <source>
        <dbReference type="EMBL" id="SDC09004.1"/>
    </source>
</evidence>
<dbReference type="SUPFAM" id="SSF52540">
    <property type="entry name" value="P-loop containing nucleoside triphosphate hydrolases"/>
    <property type="match status" value="1"/>
</dbReference>
<dbReference type="PANTHER" id="PTHR44688:SF16">
    <property type="entry name" value="DNA-BINDING TRANSCRIPTIONAL ACTIVATOR DEVR_DOSR"/>
    <property type="match status" value="1"/>
</dbReference>
<keyword evidence="1" id="KW-0805">Transcription regulation</keyword>
<keyword evidence="5" id="KW-1185">Reference proteome</keyword>
<evidence type="ECO:0000256" key="2">
    <source>
        <dbReference type="ARBA" id="ARBA00023125"/>
    </source>
</evidence>
<dbReference type="RefSeq" id="WP_091795535.1">
    <property type="nucleotide sequence ID" value="NZ_CP016353.1"/>
</dbReference>
<evidence type="ECO:0000256" key="3">
    <source>
        <dbReference type="ARBA" id="ARBA00023163"/>
    </source>
</evidence>
<dbReference type="InterPro" id="IPR059106">
    <property type="entry name" value="WHD_MalT"/>
</dbReference>
<dbReference type="Pfam" id="PF00196">
    <property type="entry name" value="GerE"/>
    <property type="match status" value="1"/>
</dbReference>
<dbReference type="PROSITE" id="PS50043">
    <property type="entry name" value="HTH_LUXR_2"/>
    <property type="match status" value="1"/>
</dbReference>
<dbReference type="STRING" id="530584.SAMN05421630_101384"/>
<dbReference type="Pfam" id="PF25873">
    <property type="entry name" value="WHD_MalT"/>
    <property type="match status" value="1"/>
</dbReference>
<dbReference type="SUPFAM" id="SSF46894">
    <property type="entry name" value="C-terminal effector domain of the bipartite response regulators"/>
    <property type="match status" value="1"/>
</dbReference>
<dbReference type="SMART" id="SM00421">
    <property type="entry name" value="HTH_LUXR"/>
    <property type="match status" value="1"/>
</dbReference>
<dbReference type="PRINTS" id="PR00038">
    <property type="entry name" value="HTHLUXR"/>
</dbReference>
<dbReference type="PANTHER" id="PTHR44688">
    <property type="entry name" value="DNA-BINDING TRANSCRIPTIONAL ACTIVATOR DEVR_DOSR"/>
    <property type="match status" value="1"/>
</dbReference>
<dbReference type="AlphaFoldDB" id="A0A222VN03"/>
<dbReference type="Proteomes" id="UP000199494">
    <property type="component" value="Unassembled WGS sequence"/>
</dbReference>
<dbReference type="EMBL" id="FMZE01000001">
    <property type="protein sequence ID" value="SDC09004.1"/>
    <property type="molecule type" value="Genomic_DNA"/>
</dbReference>
<evidence type="ECO:0000313" key="5">
    <source>
        <dbReference type="Proteomes" id="UP000199494"/>
    </source>
</evidence>
<dbReference type="GO" id="GO:0003677">
    <property type="term" value="F:DNA binding"/>
    <property type="evidence" value="ECO:0007669"/>
    <property type="project" value="UniProtKB-KW"/>
</dbReference>
<dbReference type="KEGG" id="pmad:BAY61_10105"/>
<organism evidence="4 5">
    <name type="scientific">Prauserella marina</name>
    <dbReference type="NCBI Taxonomy" id="530584"/>
    <lineage>
        <taxon>Bacteria</taxon>
        <taxon>Bacillati</taxon>
        <taxon>Actinomycetota</taxon>
        <taxon>Actinomycetes</taxon>
        <taxon>Pseudonocardiales</taxon>
        <taxon>Pseudonocardiaceae</taxon>
        <taxon>Prauserella</taxon>
    </lineage>
</organism>
<dbReference type="Gene3D" id="1.10.10.10">
    <property type="entry name" value="Winged helix-like DNA-binding domain superfamily/Winged helix DNA-binding domain"/>
    <property type="match status" value="1"/>
</dbReference>
<name>A0A222VN03_9PSEU</name>
<dbReference type="InterPro" id="IPR027417">
    <property type="entry name" value="P-loop_NTPase"/>
</dbReference>
<reference evidence="4 5" key="1">
    <citation type="submission" date="2016-10" db="EMBL/GenBank/DDBJ databases">
        <authorList>
            <person name="de Groot N.N."/>
        </authorList>
    </citation>
    <scope>NUCLEOTIDE SEQUENCE [LARGE SCALE GENOMIC DNA]</scope>
    <source>
        <strain evidence="4 5">CGMCC 4.5506</strain>
    </source>
</reference>
<keyword evidence="2" id="KW-0238">DNA-binding</keyword>
<sequence length="868" mass="93557">MPEAAERMPRRRVPNTKITVPDLPAHMVSRPRLLPVLDRAGDVPVTTVCAPAGSGKTLFLAEWAHRRNGPGVCWVSLDADDNDGRRLWSALLDALETHPPIGSAGRLAAIEVPTGPSEIPAFLAEVDDALVGEPVVLVLDGIHELSDPVVLNGLQSFVRYQPPGLRLILSSRLDPPLSLARLRLADQLFEIKAGQLRFTEADAEALFALAGAEVPPETLTRLVEETEGWAVGLRIAVDAVVREGGAEEVLAGHDKVLRRYLDDELLSTLDSELREFLFAIAVAGSVSVELAIALSCRKDAAAALDELRDRTMILTREESGEYRLPSLLRSCLLADLGRRNPDTLTALHSRASEWFLARDLPAPALEHAVKAGDPARLRRILRASAVRLFVEGAHRILRRALSTLDDNTLAKDPLLTLVLAALHLELAETGTAGLHLTRAEANWPPEASAELTAMRAFVLSRLAQIGGEPDAGAADRGMAGEPALRLLAVAQRAAVTQEDGARERLEVTLAEAGSSGQDYVALRCLTSLARIAEREADYRAMDRIAHAVETRTRHEGGTVERVAGSVLLAYTALLSADPAEAVSRAGDAEQDTKRWPSGGNAALPLAAAVLRGAAVFELGDWYEGLRRLGEARSAMTGRALPPECVALCAVLEHRAALLLGAGELARAVLRWSQRERVEEGELLLMTAAARLALGKPKLAARSLDPLLTGKVPTALGWSRIEGTLVGARAALAQGERDREQRLLERALALSEETGTWFPLVFAPSEVIDTLTALLGRPGDAGRVLDRRRRINRPPLPTALTDRERSVLRLLPTLRSIEEIAADLTVSPNTVKTHVRGIYAKLAVSKRRDAVAVAIRQGLLSPRSDGTLD</sequence>
<protein>
    <submittedName>
        <fullName evidence="4">LuxR family transcriptional regulator, maltose regulon positive regulatory protein</fullName>
    </submittedName>
</protein>
<proteinExistence type="predicted"/>
<keyword evidence="3" id="KW-0804">Transcription</keyword>
<dbReference type="InterPro" id="IPR036388">
    <property type="entry name" value="WH-like_DNA-bd_sf"/>
</dbReference>
<dbReference type="Gene3D" id="3.40.50.300">
    <property type="entry name" value="P-loop containing nucleotide triphosphate hydrolases"/>
    <property type="match status" value="1"/>
</dbReference>
<dbReference type="InterPro" id="IPR000792">
    <property type="entry name" value="Tscrpt_reg_LuxR_C"/>
</dbReference>
<accession>A0A222VN03</accession>
<dbReference type="InterPro" id="IPR016032">
    <property type="entry name" value="Sig_transdc_resp-reg_C-effctor"/>
</dbReference>
<dbReference type="OrthoDB" id="134985at2"/>